<accession>A0AAD5V720</accession>
<gene>
    <name evidence="2" type="ORF">NLI96_g3278</name>
</gene>
<name>A0AAD5V720_9APHY</name>
<dbReference type="EMBL" id="JANAWD010000082">
    <property type="protein sequence ID" value="KAJ3487797.1"/>
    <property type="molecule type" value="Genomic_DNA"/>
</dbReference>
<sequence length="447" mass="50787">MSSYIDPLPFSGYSLKPEMGLPVELWLYLIEFLAHRPSSLFVLSLTCKNLSWHARSMLDDLKRRSIDLTSYSNVTRFVDDLRDAPKFAPLIYQLSLQGHRAQDGVPAVAFSLIPHQVTPLLVGLQDLALNHLYDLNQTHPSTWRLFGRTLPSVTTVWLQFICFPSFADFCCLITSFISLTELLLNGITCLNISVPPIVARPENLHKPKLQLNQLTLMQMTSRDCQNFFSSFAQWFLRSGFQVPGTIRIGTDVKPHLPLMKMILGIGERLQTLHMEYRYTWCVGDELRKYAGKRHPSQSSCPTVNQDPLAILRLHLPNLREIHLTECSHEAVALIEFIRTVLAHRRAPLPNMRVTIRKESLKLHSSAWNVIDVLFCAAYTFSRLRNHSQAQLIIDLEENQKHAEMLLPLCSSLGKDRWFTTEGSVEDVGEATTASGIDRDNDAPPNTN</sequence>
<evidence type="ECO:0000313" key="3">
    <source>
        <dbReference type="Proteomes" id="UP001212997"/>
    </source>
</evidence>
<feature type="region of interest" description="Disordered" evidence="1">
    <location>
        <begin position="428"/>
        <end position="447"/>
    </location>
</feature>
<organism evidence="2 3">
    <name type="scientific">Meripilus lineatus</name>
    <dbReference type="NCBI Taxonomy" id="2056292"/>
    <lineage>
        <taxon>Eukaryota</taxon>
        <taxon>Fungi</taxon>
        <taxon>Dikarya</taxon>
        <taxon>Basidiomycota</taxon>
        <taxon>Agaricomycotina</taxon>
        <taxon>Agaricomycetes</taxon>
        <taxon>Polyporales</taxon>
        <taxon>Meripilaceae</taxon>
        <taxon>Meripilus</taxon>
    </lineage>
</organism>
<protein>
    <submittedName>
        <fullName evidence="2">Uncharacterized protein</fullName>
    </submittedName>
</protein>
<evidence type="ECO:0000313" key="2">
    <source>
        <dbReference type="EMBL" id="KAJ3487797.1"/>
    </source>
</evidence>
<reference evidence="2" key="1">
    <citation type="submission" date="2022-07" db="EMBL/GenBank/DDBJ databases">
        <title>Genome Sequence of Physisporinus lineatus.</title>
        <authorList>
            <person name="Buettner E."/>
        </authorList>
    </citation>
    <scope>NUCLEOTIDE SEQUENCE</scope>
    <source>
        <strain evidence="2">VT162</strain>
    </source>
</reference>
<comment type="caution">
    <text evidence="2">The sequence shown here is derived from an EMBL/GenBank/DDBJ whole genome shotgun (WGS) entry which is preliminary data.</text>
</comment>
<keyword evidence="3" id="KW-1185">Reference proteome</keyword>
<dbReference type="AlphaFoldDB" id="A0AAD5V720"/>
<dbReference type="Proteomes" id="UP001212997">
    <property type="component" value="Unassembled WGS sequence"/>
</dbReference>
<proteinExistence type="predicted"/>
<evidence type="ECO:0000256" key="1">
    <source>
        <dbReference type="SAM" id="MobiDB-lite"/>
    </source>
</evidence>